<organism evidence="2 3">
    <name type="scientific">Oryzias melastigma</name>
    <name type="common">Marine medaka</name>
    <dbReference type="NCBI Taxonomy" id="30732"/>
    <lineage>
        <taxon>Eukaryota</taxon>
        <taxon>Metazoa</taxon>
        <taxon>Chordata</taxon>
        <taxon>Craniata</taxon>
        <taxon>Vertebrata</taxon>
        <taxon>Euteleostomi</taxon>
        <taxon>Actinopterygii</taxon>
        <taxon>Neopterygii</taxon>
        <taxon>Teleostei</taxon>
        <taxon>Neoteleostei</taxon>
        <taxon>Acanthomorphata</taxon>
        <taxon>Ovalentaria</taxon>
        <taxon>Atherinomorphae</taxon>
        <taxon>Beloniformes</taxon>
        <taxon>Adrianichthyidae</taxon>
        <taxon>Oryziinae</taxon>
        <taxon>Oryzias</taxon>
    </lineage>
</organism>
<evidence type="ECO:0000313" key="2">
    <source>
        <dbReference type="EMBL" id="KAF6729651.1"/>
    </source>
</evidence>
<dbReference type="Proteomes" id="UP000646548">
    <property type="component" value="Unassembled WGS sequence"/>
</dbReference>
<protein>
    <submittedName>
        <fullName evidence="2">Uncharacterized protein</fullName>
    </submittedName>
</protein>
<feature type="transmembrane region" description="Helical" evidence="1">
    <location>
        <begin position="32"/>
        <end position="52"/>
    </location>
</feature>
<gene>
    <name evidence="2" type="ORF">FQA47_009429</name>
</gene>
<dbReference type="EMBL" id="WKFB01000253">
    <property type="protein sequence ID" value="KAF6729651.1"/>
    <property type="molecule type" value="Genomic_DNA"/>
</dbReference>
<reference evidence="2" key="1">
    <citation type="journal article" name="BMC Genomics">
        <title>Long-read sequencing and de novo genome assembly of marine medaka (Oryzias melastigma).</title>
        <authorList>
            <person name="Liang P."/>
            <person name="Saqib H.S.A."/>
            <person name="Ni X."/>
            <person name="Shen Y."/>
        </authorList>
    </citation>
    <scope>NUCLEOTIDE SEQUENCE</scope>
    <source>
        <strain evidence="2">Bigg-433</strain>
    </source>
</reference>
<evidence type="ECO:0000256" key="1">
    <source>
        <dbReference type="SAM" id="Phobius"/>
    </source>
</evidence>
<evidence type="ECO:0000313" key="3">
    <source>
        <dbReference type="Proteomes" id="UP000646548"/>
    </source>
</evidence>
<dbReference type="AlphaFoldDB" id="A0A834FCN3"/>
<keyword evidence="1" id="KW-0812">Transmembrane</keyword>
<keyword evidence="1" id="KW-0472">Membrane</keyword>
<keyword evidence="1" id="KW-1133">Transmembrane helix</keyword>
<feature type="transmembrane region" description="Helical" evidence="1">
    <location>
        <begin position="72"/>
        <end position="92"/>
    </location>
</feature>
<sequence length="98" mass="10777">MCPLCERAECCNIVILRGTQTAIPSLCTSTMILHLIPHAVLLGCCVVVSALIEDSTLTERPYEVLRKQNLVSLGSVLAVLLLLMIIMVVCVYKPLPRR</sequence>
<accession>A0A834FCN3</accession>
<proteinExistence type="predicted"/>
<comment type="caution">
    <text evidence="2">The sequence shown here is derived from an EMBL/GenBank/DDBJ whole genome shotgun (WGS) entry which is preliminary data.</text>
</comment>
<name>A0A834FCN3_ORYME</name>